<dbReference type="EMBL" id="QJKJ01011737">
    <property type="protein sequence ID" value="RDX70358.1"/>
    <property type="molecule type" value="Genomic_DNA"/>
</dbReference>
<keyword evidence="3" id="KW-1185">Reference proteome</keyword>
<reference evidence="2" key="1">
    <citation type="submission" date="2018-05" db="EMBL/GenBank/DDBJ databases">
        <title>Draft genome of Mucuna pruriens seed.</title>
        <authorList>
            <person name="Nnadi N.E."/>
            <person name="Vos R."/>
            <person name="Hasami M.H."/>
            <person name="Devisetty U.K."/>
            <person name="Aguiy J.C."/>
        </authorList>
    </citation>
    <scope>NUCLEOTIDE SEQUENCE [LARGE SCALE GENOMIC DNA]</scope>
    <source>
        <strain evidence="2">JCA_2017</strain>
    </source>
</reference>
<evidence type="ECO:0000313" key="2">
    <source>
        <dbReference type="EMBL" id="RDX70358.1"/>
    </source>
</evidence>
<evidence type="ECO:0008006" key="4">
    <source>
        <dbReference type="Google" id="ProtNLM"/>
    </source>
</evidence>
<protein>
    <recommendedName>
        <fullName evidence="4">Reverse transcriptase Ty1/copia-type domain-containing protein</fullName>
    </recommendedName>
</protein>
<proteinExistence type="predicted"/>
<comment type="caution">
    <text evidence="2">The sequence shown here is derived from an EMBL/GenBank/DDBJ whole genome shotgun (WGS) entry which is preliminary data.</text>
</comment>
<accession>A0A371EWC2</accession>
<dbReference type="Proteomes" id="UP000257109">
    <property type="component" value="Unassembled WGS sequence"/>
</dbReference>
<gene>
    <name evidence="2" type="ORF">CR513_50403</name>
</gene>
<organism evidence="2 3">
    <name type="scientific">Mucuna pruriens</name>
    <name type="common">Velvet bean</name>
    <name type="synonym">Dolichos pruriens</name>
    <dbReference type="NCBI Taxonomy" id="157652"/>
    <lineage>
        <taxon>Eukaryota</taxon>
        <taxon>Viridiplantae</taxon>
        <taxon>Streptophyta</taxon>
        <taxon>Embryophyta</taxon>
        <taxon>Tracheophyta</taxon>
        <taxon>Spermatophyta</taxon>
        <taxon>Magnoliopsida</taxon>
        <taxon>eudicotyledons</taxon>
        <taxon>Gunneridae</taxon>
        <taxon>Pentapetalae</taxon>
        <taxon>rosids</taxon>
        <taxon>fabids</taxon>
        <taxon>Fabales</taxon>
        <taxon>Fabaceae</taxon>
        <taxon>Papilionoideae</taxon>
        <taxon>50 kb inversion clade</taxon>
        <taxon>NPAAA clade</taxon>
        <taxon>indigoferoid/millettioid clade</taxon>
        <taxon>Phaseoleae</taxon>
        <taxon>Mucuna</taxon>
    </lineage>
</organism>
<feature type="chain" id="PRO_5016630911" description="Reverse transcriptase Ty1/copia-type domain-containing protein" evidence="1">
    <location>
        <begin position="21"/>
        <end position="126"/>
    </location>
</feature>
<feature type="signal peptide" evidence="1">
    <location>
        <begin position="1"/>
        <end position="20"/>
    </location>
</feature>
<evidence type="ECO:0000256" key="1">
    <source>
        <dbReference type="SAM" id="SignalP"/>
    </source>
</evidence>
<name>A0A371EWC2_MUCPR</name>
<sequence>MFIPPYILCQLLLCPLSCGGFKFYQSFTTTSGKMQCSTPDLLSLIFLNSMWFVTNGSYDSNAKLMAPWLDTKLVLLQMDFINVSICSITLYGLKQALCAWYQALRSFSLDFGFTNSKFDSYLLVIN</sequence>
<evidence type="ECO:0000313" key="3">
    <source>
        <dbReference type="Proteomes" id="UP000257109"/>
    </source>
</evidence>
<dbReference type="AlphaFoldDB" id="A0A371EWC2"/>
<keyword evidence="1" id="KW-0732">Signal</keyword>
<feature type="non-terminal residue" evidence="2">
    <location>
        <position position="1"/>
    </location>
</feature>